<comment type="caution">
    <text evidence="1">The sequence shown here is derived from an EMBL/GenBank/DDBJ whole genome shotgun (WGS) entry which is preliminary data.</text>
</comment>
<dbReference type="PANTHER" id="PTHR38365:SF2">
    <property type="entry name" value="C2 DOMAIN-CONTAINING PROTEIN"/>
    <property type="match status" value="1"/>
</dbReference>
<dbReference type="EMBL" id="JACXVP010000001">
    <property type="protein sequence ID" value="KAG5632559.1"/>
    <property type="molecule type" value="Genomic_DNA"/>
</dbReference>
<dbReference type="Proteomes" id="UP000824120">
    <property type="component" value="Chromosome 1"/>
</dbReference>
<name>A0A9J6B816_SOLCO</name>
<evidence type="ECO:0000313" key="2">
    <source>
        <dbReference type="Proteomes" id="UP000824120"/>
    </source>
</evidence>
<evidence type="ECO:0000313" key="1">
    <source>
        <dbReference type="EMBL" id="KAG5632559.1"/>
    </source>
</evidence>
<dbReference type="AlphaFoldDB" id="A0A9J6B816"/>
<keyword evidence="2" id="KW-1185">Reference proteome</keyword>
<organism evidence="1 2">
    <name type="scientific">Solanum commersonii</name>
    <name type="common">Commerson's wild potato</name>
    <name type="synonym">Commerson's nightshade</name>
    <dbReference type="NCBI Taxonomy" id="4109"/>
    <lineage>
        <taxon>Eukaryota</taxon>
        <taxon>Viridiplantae</taxon>
        <taxon>Streptophyta</taxon>
        <taxon>Embryophyta</taxon>
        <taxon>Tracheophyta</taxon>
        <taxon>Spermatophyta</taxon>
        <taxon>Magnoliopsida</taxon>
        <taxon>eudicotyledons</taxon>
        <taxon>Gunneridae</taxon>
        <taxon>Pentapetalae</taxon>
        <taxon>asterids</taxon>
        <taxon>lamiids</taxon>
        <taxon>Solanales</taxon>
        <taxon>Solanaceae</taxon>
        <taxon>Solanoideae</taxon>
        <taxon>Solaneae</taxon>
        <taxon>Solanum</taxon>
    </lineage>
</organism>
<dbReference type="InterPro" id="IPR035892">
    <property type="entry name" value="C2_domain_sf"/>
</dbReference>
<protein>
    <recommendedName>
        <fullName evidence="3">C2 domain-containing protein</fullName>
    </recommendedName>
</protein>
<gene>
    <name evidence="1" type="ORF">H5410_004276</name>
</gene>
<proteinExistence type="predicted"/>
<sequence length="196" mass="22326">MNDNDFSQMGYCRPRPWDDDDLTTFHGKSHINDNKNSGENEYMINLLIKKASNVISVLEGTFPYFSRGIYRVIMSDESGREFSTRRIVGRPEPTWNEFIQISFSSYPIGQKLKLKVVHENCYSDPGTSTSEVVVGRAIIPVYEKLEKYFGKVGVVELVKLIGIEKRVEALLSFEIFLTTMKIEKKGYCNTSNSGKA</sequence>
<dbReference type="PANTHER" id="PTHR38365">
    <property type="entry name" value="C2 DOMAIN-CONTAINING PROTEIN-RELATED"/>
    <property type="match status" value="1"/>
</dbReference>
<evidence type="ECO:0008006" key="3">
    <source>
        <dbReference type="Google" id="ProtNLM"/>
    </source>
</evidence>
<dbReference type="SUPFAM" id="SSF49562">
    <property type="entry name" value="C2 domain (Calcium/lipid-binding domain, CaLB)"/>
    <property type="match status" value="1"/>
</dbReference>
<accession>A0A9J6B816</accession>
<reference evidence="1 2" key="1">
    <citation type="submission" date="2020-09" db="EMBL/GenBank/DDBJ databases">
        <title>De no assembly of potato wild relative species, Solanum commersonii.</title>
        <authorList>
            <person name="Cho K."/>
        </authorList>
    </citation>
    <scope>NUCLEOTIDE SEQUENCE [LARGE SCALE GENOMIC DNA]</scope>
    <source>
        <strain evidence="1">LZ3.2</strain>
        <tissue evidence="1">Leaf</tissue>
    </source>
</reference>
<dbReference type="OrthoDB" id="1305440at2759"/>